<protein>
    <submittedName>
        <fullName evidence="2">Uncharacterized protein</fullName>
    </submittedName>
</protein>
<dbReference type="EMBL" id="BGZK01000025">
    <property type="protein sequence ID" value="GBP07286.1"/>
    <property type="molecule type" value="Genomic_DNA"/>
</dbReference>
<feature type="region of interest" description="Disordered" evidence="1">
    <location>
        <begin position="67"/>
        <end position="134"/>
    </location>
</feature>
<reference evidence="2 3" key="1">
    <citation type="journal article" date="2019" name="Commun. Biol.">
        <title>The bagworm genome reveals a unique fibroin gene that provides high tensile strength.</title>
        <authorList>
            <person name="Kono N."/>
            <person name="Nakamura H."/>
            <person name="Ohtoshi R."/>
            <person name="Tomita M."/>
            <person name="Numata K."/>
            <person name="Arakawa K."/>
        </authorList>
    </citation>
    <scope>NUCLEOTIDE SEQUENCE [LARGE SCALE GENOMIC DNA]</scope>
</reference>
<feature type="compositionally biased region" description="Polar residues" evidence="1">
    <location>
        <begin position="93"/>
        <end position="103"/>
    </location>
</feature>
<feature type="compositionally biased region" description="Polar residues" evidence="1">
    <location>
        <begin position="74"/>
        <end position="83"/>
    </location>
</feature>
<evidence type="ECO:0000313" key="3">
    <source>
        <dbReference type="Proteomes" id="UP000299102"/>
    </source>
</evidence>
<comment type="caution">
    <text evidence="2">The sequence shown here is derived from an EMBL/GenBank/DDBJ whole genome shotgun (WGS) entry which is preliminary data.</text>
</comment>
<proteinExistence type="predicted"/>
<dbReference type="AlphaFoldDB" id="A0A4C1SZ95"/>
<sequence length="134" mass="14379">MVSLARKPSPFTPEPVALRAGRARRPPPAGHSLLQRHRLHRLTLIFANFEELSNLGISLPKVNKEGSGAGVVISHSTTPNEPLTSKDVKEGPSNISQRNTQPISDERAFRGQGGATVGGPAPVRRRNLEQHGSG</sequence>
<evidence type="ECO:0000256" key="1">
    <source>
        <dbReference type="SAM" id="MobiDB-lite"/>
    </source>
</evidence>
<evidence type="ECO:0000313" key="2">
    <source>
        <dbReference type="EMBL" id="GBP07286.1"/>
    </source>
</evidence>
<gene>
    <name evidence="2" type="ORF">EVAR_92154_1</name>
</gene>
<name>A0A4C1SZ95_EUMVA</name>
<keyword evidence="3" id="KW-1185">Reference proteome</keyword>
<dbReference type="Proteomes" id="UP000299102">
    <property type="component" value="Unassembled WGS sequence"/>
</dbReference>
<accession>A0A4C1SZ95</accession>
<organism evidence="2 3">
    <name type="scientific">Eumeta variegata</name>
    <name type="common">Bagworm moth</name>
    <name type="synonym">Eumeta japonica</name>
    <dbReference type="NCBI Taxonomy" id="151549"/>
    <lineage>
        <taxon>Eukaryota</taxon>
        <taxon>Metazoa</taxon>
        <taxon>Ecdysozoa</taxon>
        <taxon>Arthropoda</taxon>
        <taxon>Hexapoda</taxon>
        <taxon>Insecta</taxon>
        <taxon>Pterygota</taxon>
        <taxon>Neoptera</taxon>
        <taxon>Endopterygota</taxon>
        <taxon>Lepidoptera</taxon>
        <taxon>Glossata</taxon>
        <taxon>Ditrysia</taxon>
        <taxon>Tineoidea</taxon>
        <taxon>Psychidae</taxon>
        <taxon>Oiketicinae</taxon>
        <taxon>Eumeta</taxon>
    </lineage>
</organism>
<feature type="region of interest" description="Disordered" evidence="1">
    <location>
        <begin position="1"/>
        <end position="32"/>
    </location>
</feature>